<dbReference type="GO" id="GO:0006412">
    <property type="term" value="P:translation"/>
    <property type="evidence" value="ECO:0007669"/>
    <property type="project" value="UniProtKB-UniRule"/>
</dbReference>
<proteinExistence type="inferred from homology"/>
<comment type="similarity">
    <text evidence="1 4">Belongs to the eukaryotic ribosomal protein eL33 family.</text>
</comment>
<dbReference type="HAMAP" id="MF_00573">
    <property type="entry name" value="Ribosomal_eL33"/>
    <property type="match status" value="1"/>
</dbReference>
<dbReference type="RefSeq" id="WP_013605096.1">
    <property type="nucleotide sequence ID" value="NC_015151.1"/>
</dbReference>
<gene>
    <name evidence="4" type="primary">rpl35ae</name>
    <name evidence="5" type="ordered locus">VMUT_1732</name>
</gene>
<evidence type="ECO:0000313" key="5">
    <source>
        <dbReference type="EMBL" id="ADY01934.1"/>
    </source>
</evidence>
<dbReference type="AlphaFoldDB" id="F0QUV2"/>
<dbReference type="EMBL" id="CP002529">
    <property type="protein sequence ID" value="ADY01934.1"/>
    <property type="molecule type" value="Genomic_DNA"/>
</dbReference>
<dbReference type="Pfam" id="PF01247">
    <property type="entry name" value="Ribosomal_L35Ae"/>
    <property type="match status" value="1"/>
</dbReference>
<reference evidence="5 6" key="1">
    <citation type="journal article" date="2011" name="J. Bacteriol.">
        <title>Complete genome sequence of 'Vulcanisaeta moutnovskia' strain 768-28, a novel member of the hyperthermophilic crenarchaeal genus vulcanisaeta.</title>
        <authorList>
            <person name="Gumerov V.M."/>
            <person name="Mardanov A.V."/>
            <person name="Beletsky A.V."/>
            <person name="Prokofeva M.I."/>
            <person name="Bonch-Osmolovskaya E.A."/>
            <person name="Ravin N.V."/>
            <person name="Skryabin K.G."/>
        </authorList>
    </citation>
    <scope>NUCLEOTIDE SEQUENCE [LARGE SCALE GENOMIC DNA]</scope>
    <source>
        <strain evidence="5 6">768-28</strain>
    </source>
</reference>
<dbReference type="GO" id="GO:0003735">
    <property type="term" value="F:structural constituent of ribosome"/>
    <property type="evidence" value="ECO:0007669"/>
    <property type="project" value="InterPro"/>
</dbReference>
<accession>F0QUV2</accession>
<organism evidence="5 6">
    <name type="scientific">Vulcanisaeta moutnovskia (strain 768-28)</name>
    <dbReference type="NCBI Taxonomy" id="985053"/>
    <lineage>
        <taxon>Archaea</taxon>
        <taxon>Thermoproteota</taxon>
        <taxon>Thermoprotei</taxon>
        <taxon>Thermoproteales</taxon>
        <taxon>Thermoproteaceae</taxon>
        <taxon>Vulcanisaeta</taxon>
    </lineage>
</organism>
<dbReference type="Proteomes" id="UP000007485">
    <property type="component" value="Chromosome"/>
</dbReference>
<dbReference type="InterPro" id="IPR038661">
    <property type="entry name" value="Ribosomal_eL33_sf"/>
</dbReference>
<keyword evidence="3 4" id="KW-0687">Ribonucleoprotein</keyword>
<dbReference type="GO" id="GO:0005840">
    <property type="term" value="C:ribosome"/>
    <property type="evidence" value="ECO:0007669"/>
    <property type="project" value="UniProtKB-KW"/>
</dbReference>
<dbReference type="GO" id="GO:1990904">
    <property type="term" value="C:ribonucleoprotein complex"/>
    <property type="evidence" value="ECO:0007669"/>
    <property type="project" value="UniProtKB-KW"/>
</dbReference>
<evidence type="ECO:0000256" key="1">
    <source>
        <dbReference type="ARBA" id="ARBA00009269"/>
    </source>
</evidence>
<keyword evidence="6" id="KW-1185">Reference proteome</keyword>
<evidence type="ECO:0000256" key="4">
    <source>
        <dbReference type="HAMAP-Rule" id="MF_00573"/>
    </source>
</evidence>
<dbReference type="InterPro" id="IPR001780">
    <property type="entry name" value="Ribosomal_eL33"/>
</dbReference>
<dbReference type="SUPFAM" id="SSF50447">
    <property type="entry name" value="Translation proteins"/>
    <property type="match status" value="1"/>
</dbReference>
<name>F0QUV2_VULM7</name>
<dbReference type="InterPro" id="IPR009000">
    <property type="entry name" value="Transl_B-barrel_sf"/>
</dbReference>
<keyword evidence="2 4" id="KW-0689">Ribosomal protein</keyword>
<dbReference type="eggNOG" id="arCOG04304">
    <property type="taxonomic scope" value="Archaea"/>
</dbReference>
<evidence type="ECO:0000256" key="3">
    <source>
        <dbReference type="ARBA" id="ARBA00023274"/>
    </source>
</evidence>
<dbReference type="STRING" id="985053.VMUT_1732"/>
<evidence type="ECO:0000313" key="6">
    <source>
        <dbReference type="Proteomes" id="UP000007485"/>
    </source>
</evidence>
<protein>
    <recommendedName>
        <fullName evidence="4">Large ribosomal subunit protein eL33</fullName>
    </recommendedName>
</protein>
<dbReference type="GeneID" id="10289384"/>
<dbReference type="HOGENOM" id="CLU_100745_3_1_2"/>
<dbReference type="KEGG" id="vmo:VMUT_1732"/>
<dbReference type="OrthoDB" id="14403at2157"/>
<dbReference type="Gene3D" id="2.40.10.190">
    <property type="entry name" value="translation elongation factor selb, chain A, domain 4"/>
    <property type="match status" value="1"/>
</dbReference>
<evidence type="ECO:0000256" key="2">
    <source>
        <dbReference type="ARBA" id="ARBA00022980"/>
    </source>
</evidence>
<sequence>MSTQIRTIKARIYSIRRGSIGYSRDAIIIVPGIETAIDAAKFINAKVIWKSRTGIEAIGNVLRVWGKHGQLLVRFRQGLPGQALGDTVDLILNR</sequence>